<dbReference type="PANTHER" id="PTHR10366">
    <property type="entry name" value="NAD DEPENDENT EPIMERASE/DEHYDRATASE"/>
    <property type="match status" value="1"/>
</dbReference>
<reference evidence="4 5" key="1">
    <citation type="submission" date="2018-05" db="EMBL/GenBank/DDBJ databases">
        <title>Genome sequencing and assembly of the regulated plant pathogen Lachnellula willkommii and related sister species for the development of diagnostic species identification markers.</title>
        <authorList>
            <person name="Giroux E."/>
            <person name="Bilodeau G."/>
        </authorList>
    </citation>
    <scope>NUCLEOTIDE SEQUENCE [LARGE SCALE GENOMIC DNA]</scope>
    <source>
        <strain evidence="4 5">CBS 160.35</strain>
    </source>
</reference>
<dbReference type="SUPFAM" id="SSF51735">
    <property type="entry name" value="NAD(P)-binding Rossmann-fold domains"/>
    <property type="match status" value="1"/>
</dbReference>
<dbReference type="InterPro" id="IPR050425">
    <property type="entry name" value="NAD(P)_dehydrat-like"/>
</dbReference>
<gene>
    <name evidence="4" type="ORF">LOCC1_G004509</name>
</gene>
<dbReference type="InterPro" id="IPR001509">
    <property type="entry name" value="Epimerase_deHydtase"/>
</dbReference>
<dbReference type="GO" id="GO:0016616">
    <property type="term" value="F:oxidoreductase activity, acting on the CH-OH group of donors, NAD or NADP as acceptor"/>
    <property type="evidence" value="ECO:0007669"/>
    <property type="project" value="TreeGrafter"/>
</dbReference>
<dbReference type="PANTHER" id="PTHR10366:SF812">
    <property type="entry name" value="VPS9 DOMAIN-CONTAINING PROTEIN"/>
    <property type="match status" value="1"/>
</dbReference>
<proteinExistence type="inferred from homology"/>
<evidence type="ECO:0000259" key="3">
    <source>
        <dbReference type="Pfam" id="PF01370"/>
    </source>
</evidence>
<dbReference type="AlphaFoldDB" id="A0A8H8RS82"/>
<name>A0A8H8RS82_9HELO</name>
<keyword evidence="5" id="KW-1185">Reference proteome</keyword>
<dbReference type="Gene3D" id="3.40.50.720">
    <property type="entry name" value="NAD(P)-binding Rossmann-like Domain"/>
    <property type="match status" value="1"/>
</dbReference>
<evidence type="ECO:0000313" key="4">
    <source>
        <dbReference type="EMBL" id="TVY40843.1"/>
    </source>
</evidence>
<keyword evidence="1" id="KW-0560">Oxidoreductase</keyword>
<organism evidence="4 5">
    <name type="scientific">Lachnellula occidentalis</name>
    <dbReference type="NCBI Taxonomy" id="215460"/>
    <lineage>
        <taxon>Eukaryota</taxon>
        <taxon>Fungi</taxon>
        <taxon>Dikarya</taxon>
        <taxon>Ascomycota</taxon>
        <taxon>Pezizomycotina</taxon>
        <taxon>Leotiomycetes</taxon>
        <taxon>Helotiales</taxon>
        <taxon>Lachnaceae</taxon>
        <taxon>Lachnellula</taxon>
    </lineage>
</organism>
<protein>
    <submittedName>
        <fullName evidence="4">Uncharacterized oxidoreductase</fullName>
    </submittedName>
</protein>
<dbReference type="Pfam" id="PF01370">
    <property type="entry name" value="Epimerase"/>
    <property type="match status" value="1"/>
</dbReference>
<dbReference type="Proteomes" id="UP000443090">
    <property type="component" value="Unassembled WGS sequence"/>
</dbReference>
<evidence type="ECO:0000256" key="2">
    <source>
        <dbReference type="ARBA" id="ARBA00023445"/>
    </source>
</evidence>
<dbReference type="OrthoDB" id="2735536at2759"/>
<comment type="caution">
    <text evidence="4">The sequence shown here is derived from an EMBL/GenBank/DDBJ whole genome shotgun (WGS) entry which is preliminary data.</text>
</comment>
<accession>A0A8H8RS82</accession>
<dbReference type="EMBL" id="QGMI01000429">
    <property type="protein sequence ID" value="TVY40843.1"/>
    <property type="molecule type" value="Genomic_DNA"/>
</dbReference>
<dbReference type="InterPro" id="IPR036291">
    <property type="entry name" value="NAD(P)-bd_dom_sf"/>
</dbReference>
<evidence type="ECO:0000256" key="1">
    <source>
        <dbReference type="ARBA" id="ARBA00023002"/>
    </source>
</evidence>
<evidence type="ECO:0000313" key="5">
    <source>
        <dbReference type="Proteomes" id="UP000443090"/>
    </source>
</evidence>
<feature type="domain" description="NAD-dependent epimerase/dehydratase" evidence="3">
    <location>
        <begin position="7"/>
        <end position="124"/>
    </location>
</feature>
<sequence>MPSKGLIFLTGGTGFIGSSTTLIALRAGYNLRLAVRQESQIAHLKDVFSEYLSSIDFVLVPDIAADDAYAGKLEGVDYVIHIASPIPRSLVKEEVLTPAVKGTLGILAEAKRVGSVKRVVITSSIVALIPLAGLPEGGVIKERETNAKKTNKTILTPAEDNNWDLTVDPTADMTQETDFHTSIHLYFASKLLANTASQSFMSTQAPPFTLVTLHPSCVVGHHLLQTHSSQLAHSTNSFLYTSIMTGIPAPKLNCVHVLDVADAHRGGGRRRDGADPGEVVSGCGVEDQGGGETDAWAVDTGKAERELGMEWRSYEMMVREVMEQQLGLLEAEGA</sequence>
<comment type="similarity">
    <text evidence="2">Belongs to the NAD(P)-dependent epimerase/dehydratase family. Dihydroflavonol-4-reductase subfamily.</text>
</comment>